<dbReference type="PANTHER" id="PTHR43278">
    <property type="entry name" value="NAD(P)H-DEPENDENT FMN-CONTAINING OXIDOREDUCTASE YWQN-RELATED"/>
    <property type="match status" value="1"/>
</dbReference>
<evidence type="ECO:0000256" key="2">
    <source>
        <dbReference type="ARBA" id="ARBA00022643"/>
    </source>
</evidence>
<protein>
    <submittedName>
        <fullName evidence="4">NADPH-dependent FMN reductase</fullName>
    </submittedName>
</protein>
<proteinExistence type="predicted"/>
<organism evidence="4 5">
    <name type="scientific">Desulfonauticus submarinus</name>
    <dbReference type="NCBI Taxonomy" id="206665"/>
    <lineage>
        <taxon>Bacteria</taxon>
        <taxon>Pseudomonadati</taxon>
        <taxon>Thermodesulfobacteriota</taxon>
        <taxon>Desulfovibrionia</taxon>
        <taxon>Desulfovibrionales</taxon>
        <taxon>Desulfonauticaceae</taxon>
        <taxon>Desulfonauticus</taxon>
    </lineage>
</organism>
<dbReference type="Gene3D" id="3.40.50.360">
    <property type="match status" value="1"/>
</dbReference>
<dbReference type="InterPro" id="IPR051796">
    <property type="entry name" value="ISF_SsuE-like"/>
</dbReference>
<feature type="domain" description="NADPH-dependent FMN reductase-like" evidence="3">
    <location>
        <begin position="4"/>
        <end position="126"/>
    </location>
</feature>
<keyword evidence="5" id="KW-1185">Reference proteome</keyword>
<dbReference type="InterPro" id="IPR005025">
    <property type="entry name" value="FMN_Rdtase-like_dom"/>
</dbReference>
<evidence type="ECO:0000313" key="5">
    <source>
        <dbReference type="Proteomes" id="UP000199602"/>
    </source>
</evidence>
<keyword evidence="1" id="KW-0285">Flavoprotein</keyword>
<sequence>MSEKILLISGSPNKNGTTETLALKAKVFLEARGYSVRLFSLAREQFYACQGCQKCMQDSFLGRCIFESKDNIYSLFQEMLILRKVFFFAPIYFYHLPGRCKGFIDRAQSFYALQQRNKLNALPGILKAVLVAGRPKGNKLFIGTELTLTYFASIFCLSVKVCGLRGLDAPKHISQQVEEKVFSFLSI</sequence>
<evidence type="ECO:0000256" key="1">
    <source>
        <dbReference type="ARBA" id="ARBA00022630"/>
    </source>
</evidence>
<dbReference type="GO" id="GO:0016491">
    <property type="term" value="F:oxidoreductase activity"/>
    <property type="evidence" value="ECO:0007669"/>
    <property type="project" value="InterPro"/>
</dbReference>
<reference evidence="4 5" key="1">
    <citation type="submission" date="2016-10" db="EMBL/GenBank/DDBJ databases">
        <authorList>
            <person name="de Groot N.N."/>
        </authorList>
    </citation>
    <scope>NUCLEOTIDE SEQUENCE [LARGE SCALE GENOMIC DNA]</scope>
    <source>
        <strain evidence="4 5">DSM 15269</strain>
    </source>
</reference>
<gene>
    <name evidence="4" type="ORF">SAMN04488516_11049</name>
</gene>
<dbReference type="PANTHER" id="PTHR43278:SF2">
    <property type="entry name" value="IRON-SULFUR FLAVOPROTEIN"/>
    <property type="match status" value="1"/>
</dbReference>
<dbReference type="Pfam" id="PF03358">
    <property type="entry name" value="FMN_red"/>
    <property type="match status" value="1"/>
</dbReference>
<keyword evidence="2" id="KW-0288">FMN</keyword>
<name>A0A1H0F2T6_9BACT</name>
<dbReference type="AlphaFoldDB" id="A0A1H0F2T6"/>
<dbReference type="SUPFAM" id="SSF52218">
    <property type="entry name" value="Flavoproteins"/>
    <property type="match status" value="1"/>
</dbReference>
<dbReference type="RefSeq" id="WP_092065914.1">
    <property type="nucleotide sequence ID" value="NZ_FNIN01000010.1"/>
</dbReference>
<dbReference type="OrthoDB" id="9805976at2"/>
<dbReference type="EMBL" id="FNIN01000010">
    <property type="protein sequence ID" value="SDN88915.1"/>
    <property type="molecule type" value="Genomic_DNA"/>
</dbReference>
<accession>A0A1H0F2T6</accession>
<dbReference type="Proteomes" id="UP000199602">
    <property type="component" value="Unassembled WGS sequence"/>
</dbReference>
<evidence type="ECO:0000259" key="3">
    <source>
        <dbReference type="Pfam" id="PF03358"/>
    </source>
</evidence>
<evidence type="ECO:0000313" key="4">
    <source>
        <dbReference type="EMBL" id="SDN88915.1"/>
    </source>
</evidence>
<dbReference type="STRING" id="206665.SAMN04488516_11049"/>
<dbReference type="InterPro" id="IPR029039">
    <property type="entry name" value="Flavoprotein-like_sf"/>
</dbReference>